<organism evidence="1 2">
    <name type="scientific">Laribacter hongkongensis</name>
    <dbReference type="NCBI Taxonomy" id="168471"/>
    <lineage>
        <taxon>Bacteria</taxon>
        <taxon>Pseudomonadati</taxon>
        <taxon>Pseudomonadota</taxon>
        <taxon>Betaproteobacteria</taxon>
        <taxon>Neisseriales</taxon>
        <taxon>Aquaspirillaceae</taxon>
        <taxon>Laribacter</taxon>
    </lineage>
</organism>
<protein>
    <submittedName>
        <fullName evidence="1">Uncharacterized protein</fullName>
    </submittedName>
</protein>
<accession>A0ABD4SWL2</accession>
<comment type="caution">
    <text evidence="1">The sequence shown here is derived from an EMBL/GenBank/DDBJ whole genome shotgun (WGS) entry which is preliminary data.</text>
</comment>
<reference evidence="1 2" key="1">
    <citation type="submission" date="2021-10" db="EMBL/GenBank/DDBJ databases">
        <title>Whole-genome sequencing analysis of Laribacter hongkongensis: virulence gene profiles, carbohydrate-active enzyme prediction, and antimicrobial resistance characterization.</title>
        <authorList>
            <person name="Yuan P."/>
            <person name="Zhan Y."/>
            <person name="Chen D."/>
        </authorList>
    </citation>
    <scope>NUCLEOTIDE SEQUENCE [LARGE SCALE GENOMIC DNA]</scope>
    <source>
        <strain evidence="1 2">W67</strain>
    </source>
</reference>
<dbReference type="Proteomes" id="UP001200247">
    <property type="component" value="Unassembled WGS sequence"/>
</dbReference>
<evidence type="ECO:0000313" key="1">
    <source>
        <dbReference type="EMBL" id="MCG9027169.1"/>
    </source>
</evidence>
<dbReference type="EMBL" id="JAJAXM010000040">
    <property type="protein sequence ID" value="MCG9027169.1"/>
    <property type="molecule type" value="Genomic_DNA"/>
</dbReference>
<dbReference type="AlphaFoldDB" id="A0ABD4SWL2"/>
<name>A0ABD4SWL2_9NEIS</name>
<gene>
    <name evidence="1" type="ORF">LH440_14920</name>
</gene>
<proteinExistence type="predicted"/>
<sequence length="73" mass="7974">MPTDKPSEAADNWMVLPDPTTNWDALSFGVLTKVRLAGEMVPVTALLKTTDIMLLLLSRWTSVTTVPYGMPAP</sequence>
<dbReference type="RefSeq" id="WP_239894541.1">
    <property type="nucleotide sequence ID" value="NZ_JAJAXM010000040.1"/>
</dbReference>
<evidence type="ECO:0000313" key="2">
    <source>
        <dbReference type="Proteomes" id="UP001200247"/>
    </source>
</evidence>